<proteinExistence type="predicted"/>
<evidence type="ECO:0000313" key="1">
    <source>
        <dbReference type="EMBL" id="KAF9646349.1"/>
    </source>
</evidence>
<keyword evidence="2" id="KW-1185">Reference proteome</keyword>
<dbReference type="Proteomes" id="UP000886501">
    <property type="component" value="Unassembled WGS sequence"/>
</dbReference>
<protein>
    <submittedName>
        <fullName evidence="1">Uncharacterized protein</fullName>
    </submittedName>
</protein>
<reference evidence="1" key="1">
    <citation type="submission" date="2019-10" db="EMBL/GenBank/DDBJ databases">
        <authorList>
            <consortium name="DOE Joint Genome Institute"/>
            <person name="Kuo A."/>
            <person name="Miyauchi S."/>
            <person name="Kiss E."/>
            <person name="Drula E."/>
            <person name="Kohler A."/>
            <person name="Sanchez-Garcia M."/>
            <person name="Andreopoulos B."/>
            <person name="Barry K.W."/>
            <person name="Bonito G."/>
            <person name="Buee M."/>
            <person name="Carver A."/>
            <person name="Chen C."/>
            <person name="Cichocki N."/>
            <person name="Clum A."/>
            <person name="Culley D."/>
            <person name="Crous P.W."/>
            <person name="Fauchery L."/>
            <person name="Girlanda M."/>
            <person name="Hayes R."/>
            <person name="Keri Z."/>
            <person name="Labutti K."/>
            <person name="Lipzen A."/>
            <person name="Lombard V."/>
            <person name="Magnuson J."/>
            <person name="Maillard F."/>
            <person name="Morin E."/>
            <person name="Murat C."/>
            <person name="Nolan M."/>
            <person name="Ohm R."/>
            <person name="Pangilinan J."/>
            <person name="Pereira M."/>
            <person name="Perotto S."/>
            <person name="Peter M."/>
            <person name="Riley R."/>
            <person name="Sitrit Y."/>
            <person name="Stielow B."/>
            <person name="Szollosi G."/>
            <person name="Zifcakova L."/>
            <person name="Stursova M."/>
            <person name="Spatafora J.W."/>
            <person name="Tedersoo L."/>
            <person name="Vaario L.-M."/>
            <person name="Yamada A."/>
            <person name="Yan M."/>
            <person name="Wang P."/>
            <person name="Xu J."/>
            <person name="Bruns T."/>
            <person name="Baldrian P."/>
            <person name="Vilgalys R."/>
            <person name="Henrissat B."/>
            <person name="Grigoriev I.V."/>
            <person name="Hibbett D."/>
            <person name="Nagy L.G."/>
            <person name="Martin F.M."/>
        </authorList>
    </citation>
    <scope>NUCLEOTIDE SEQUENCE</scope>
    <source>
        <strain evidence="1">P2</strain>
    </source>
</reference>
<gene>
    <name evidence="1" type="ORF">BDM02DRAFT_246622</name>
</gene>
<accession>A0ACB6ZA19</accession>
<evidence type="ECO:0000313" key="2">
    <source>
        <dbReference type="Proteomes" id="UP000886501"/>
    </source>
</evidence>
<name>A0ACB6ZA19_THEGA</name>
<dbReference type="EMBL" id="MU118060">
    <property type="protein sequence ID" value="KAF9646349.1"/>
    <property type="molecule type" value="Genomic_DNA"/>
</dbReference>
<organism evidence="1 2">
    <name type="scientific">Thelephora ganbajun</name>
    <name type="common">Ganba fungus</name>
    <dbReference type="NCBI Taxonomy" id="370292"/>
    <lineage>
        <taxon>Eukaryota</taxon>
        <taxon>Fungi</taxon>
        <taxon>Dikarya</taxon>
        <taxon>Basidiomycota</taxon>
        <taxon>Agaricomycotina</taxon>
        <taxon>Agaricomycetes</taxon>
        <taxon>Thelephorales</taxon>
        <taxon>Thelephoraceae</taxon>
        <taxon>Thelephora</taxon>
    </lineage>
</organism>
<comment type="caution">
    <text evidence="1">The sequence shown here is derived from an EMBL/GenBank/DDBJ whole genome shotgun (WGS) entry which is preliminary data.</text>
</comment>
<sequence>MNCTGKFLELVTDLSKSGNSEDLYSSHKCVIRLTGSCECFLTLHCDTPGCQGYFLLVYVPKSQHERVGN</sequence>
<reference evidence="1" key="2">
    <citation type="journal article" date="2020" name="Nat. Commun.">
        <title>Large-scale genome sequencing of mycorrhizal fungi provides insights into the early evolution of symbiotic traits.</title>
        <authorList>
            <person name="Miyauchi S."/>
            <person name="Kiss E."/>
            <person name="Kuo A."/>
            <person name="Drula E."/>
            <person name="Kohler A."/>
            <person name="Sanchez-Garcia M."/>
            <person name="Morin E."/>
            <person name="Andreopoulos B."/>
            <person name="Barry K.W."/>
            <person name="Bonito G."/>
            <person name="Buee M."/>
            <person name="Carver A."/>
            <person name="Chen C."/>
            <person name="Cichocki N."/>
            <person name="Clum A."/>
            <person name="Culley D."/>
            <person name="Crous P.W."/>
            <person name="Fauchery L."/>
            <person name="Girlanda M."/>
            <person name="Hayes R.D."/>
            <person name="Keri Z."/>
            <person name="LaButti K."/>
            <person name="Lipzen A."/>
            <person name="Lombard V."/>
            <person name="Magnuson J."/>
            <person name="Maillard F."/>
            <person name="Murat C."/>
            <person name="Nolan M."/>
            <person name="Ohm R.A."/>
            <person name="Pangilinan J."/>
            <person name="Pereira M.F."/>
            <person name="Perotto S."/>
            <person name="Peter M."/>
            <person name="Pfister S."/>
            <person name="Riley R."/>
            <person name="Sitrit Y."/>
            <person name="Stielow J.B."/>
            <person name="Szollosi G."/>
            <person name="Zifcakova L."/>
            <person name="Stursova M."/>
            <person name="Spatafora J.W."/>
            <person name="Tedersoo L."/>
            <person name="Vaario L.M."/>
            <person name="Yamada A."/>
            <person name="Yan M."/>
            <person name="Wang P."/>
            <person name="Xu J."/>
            <person name="Bruns T."/>
            <person name="Baldrian P."/>
            <person name="Vilgalys R."/>
            <person name="Dunand C."/>
            <person name="Henrissat B."/>
            <person name="Grigoriev I.V."/>
            <person name="Hibbett D."/>
            <person name="Nagy L.G."/>
            <person name="Martin F.M."/>
        </authorList>
    </citation>
    <scope>NUCLEOTIDE SEQUENCE</scope>
    <source>
        <strain evidence="1">P2</strain>
    </source>
</reference>